<name>A0A1I3WB65_9RHOB</name>
<gene>
    <name evidence="1" type="ORF">SAMN04488138_1222</name>
</gene>
<sequence>MSEMIQNLLSFFAAINCTAFRPSQNIENGGAKLDHGSAAKLAVRAA</sequence>
<dbReference type="EMBL" id="FORY01000022">
    <property type="protein sequence ID" value="SFK03666.1"/>
    <property type="molecule type" value="Genomic_DNA"/>
</dbReference>
<dbReference type="Proteomes" id="UP000183299">
    <property type="component" value="Unassembled WGS sequence"/>
</dbReference>
<proteinExistence type="predicted"/>
<evidence type="ECO:0000313" key="1">
    <source>
        <dbReference type="EMBL" id="SFK03666.1"/>
    </source>
</evidence>
<keyword evidence="2" id="KW-1185">Reference proteome</keyword>
<accession>A0A1I3WB65</accession>
<dbReference type="AlphaFoldDB" id="A0A1I3WB65"/>
<organism evidence="1 2">
    <name type="scientific">Celeribacter halophilus</name>
    <dbReference type="NCBI Taxonomy" id="576117"/>
    <lineage>
        <taxon>Bacteria</taxon>
        <taxon>Pseudomonadati</taxon>
        <taxon>Pseudomonadota</taxon>
        <taxon>Alphaproteobacteria</taxon>
        <taxon>Rhodobacterales</taxon>
        <taxon>Roseobacteraceae</taxon>
        <taxon>Celeribacter</taxon>
    </lineage>
</organism>
<evidence type="ECO:0000313" key="2">
    <source>
        <dbReference type="Proteomes" id="UP000183299"/>
    </source>
</evidence>
<protein>
    <submittedName>
        <fullName evidence="1">Uncharacterized protein</fullName>
    </submittedName>
</protein>
<reference evidence="1 2" key="1">
    <citation type="submission" date="2016-10" db="EMBL/GenBank/DDBJ databases">
        <authorList>
            <person name="de Groot N.N."/>
        </authorList>
    </citation>
    <scope>NUCLEOTIDE SEQUENCE [LARGE SCALE GENOMIC DNA]</scope>
    <source>
        <strain evidence="1 2">CGMCC 1.8891</strain>
    </source>
</reference>